<dbReference type="AlphaFoldDB" id="A0A8X6K7I8"/>
<evidence type="ECO:0000313" key="3">
    <source>
        <dbReference type="Proteomes" id="UP000887116"/>
    </source>
</evidence>
<organism evidence="2 3">
    <name type="scientific">Trichonephila clavata</name>
    <name type="common">Joro spider</name>
    <name type="synonym">Nephila clavata</name>
    <dbReference type="NCBI Taxonomy" id="2740835"/>
    <lineage>
        <taxon>Eukaryota</taxon>
        <taxon>Metazoa</taxon>
        <taxon>Ecdysozoa</taxon>
        <taxon>Arthropoda</taxon>
        <taxon>Chelicerata</taxon>
        <taxon>Arachnida</taxon>
        <taxon>Araneae</taxon>
        <taxon>Araneomorphae</taxon>
        <taxon>Entelegynae</taxon>
        <taxon>Araneoidea</taxon>
        <taxon>Nephilidae</taxon>
        <taxon>Trichonephila</taxon>
    </lineage>
</organism>
<comment type="caution">
    <text evidence="2">The sequence shown here is derived from an EMBL/GenBank/DDBJ whole genome shotgun (WGS) entry which is preliminary data.</text>
</comment>
<gene>
    <name evidence="2" type="ORF">TNCT_225381</name>
</gene>
<name>A0A8X6K7I8_TRICU</name>
<feature type="non-terminal residue" evidence="2">
    <location>
        <position position="20"/>
    </location>
</feature>
<protein>
    <submittedName>
        <fullName evidence="2">Uncharacterized protein</fullName>
    </submittedName>
</protein>
<feature type="region of interest" description="Disordered" evidence="1">
    <location>
        <begin position="1"/>
        <end position="20"/>
    </location>
</feature>
<proteinExistence type="predicted"/>
<sequence>MYKKPKQVKMSAKDKRGGNL</sequence>
<evidence type="ECO:0000256" key="1">
    <source>
        <dbReference type="SAM" id="MobiDB-lite"/>
    </source>
</evidence>
<evidence type="ECO:0000313" key="2">
    <source>
        <dbReference type="EMBL" id="GFQ64954.1"/>
    </source>
</evidence>
<feature type="compositionally biased region" description="Basic and acidic residues" evidence="1">
    <location>
        <begin position="11"/>
        <end position="20"/>
    </location>
</feature>
<accession>A0A8X6K7I8</accession>
<reference evidence="2" key="1">
    <citation type="submission" date="2020-07" db="EMBL/GenBank/DDBJ databases">
        <title>Multicomponent nature underlies the extraordinary mechanical properties of spider dragline silk.</title>
        <authorList>
            <person name="Kono N."/>
            <person name="Nakamura H."/>
            <person name="Mori M."/>
            <person name="Yoshida Y."/>
            <person name="Ohtoshi R."/>
            <person name="Malay A.D."/>
            <person name="Moran D.A.P."/>
            <person name="Tomita M."/>
            <person name="Numata K."/>
            <person name="Arakawa K."/>
        </authorList>
    </citation>
    <scope>NUCLEOTIDE SEQUENCE</scope>
</reference>
<dbReference type="EMBL" id="BMAO01029990">
    <property type="protein sequence ID" value="GFQ64954.1"/>
    <property type="molecule type" value="Genomic_DNA"/>
</dbReference>
<keyword evidence="3" id="KW-1185">Reference proteome</keyword>
<dbReference type="Proteomes" id="UP000887116">
    <property type="component" value="Unassembled WGS sequence"/>
</dbReference>